<dbReference type="PANTHER" id="PTHR45527">
    <property type="entry name" value="NONRIBOSOMAL PEPTIDE SYNTHETASE"/>
    <property type="match status" value="1"/>
</dbReference>
<evidence type="ECO:0000313" key="3">
    <source>
        <dbReference type="EMBL" id="MCY9608384.1"/>
    </source>
</evidence>
<dbReference type="GO" id="GO:0009239">
    <property type="term" value="P:enterobactin biosynthetic process"/>
    <property type="evidence" value="ECO:0007669"/>
    <property type="project" value="TreeGrafter"/>
</dbReference>
<organism evidence="4 5">
    <name type="scientific">Paenibacillus thiaminolyticus</name>
    <name type="common">Bacillus thiaminolyticus</name>
    <dbReference type="NCBI Taxonomy" id="49283"/>
    <lineage>
        <taxon>Bacteria</taxon>
        <taxon>Bacillati</taxon>
        <taxon>Bacillota</taxon>
        <taxon>Bacilli</taxon>
        <taxon>Bacillales</taxon>
        <taxon>Paenibacillaceae</taxon>
        <taxon>Paenibacillus</taxon>
    </lineage>
</organism>
<reference evidence="4 5" key="1">
    <citation type="submission" date="2019-07" db="EMBL/GenBank/DDBJ databases">
        <title>Paenibacillus thiaminolyticus NRRL B-4156.</title>
        <authorList>
            <person name="Hehnly C."/>
            <person name="Zhang L."/>
        </authorList>
    </citation>
    <scope>NUCLEOTIDE SEQUENCE [LARGE SCALE GENOMIC DNA]</scope>
    <source>
        <strain evidence="4 5">NRRL B-4156</strain>
    </source>
</reference>
<dbReference type="GO" id="GO:0008610">
    <property type="term" value="P:lipid biosynthetic process"/>
    <property type="evidence" value="ECO:0007669"/>
    <property type="project" value="UniProtKB-ARBA"/>
</dbReference>
<dbReference type="Proteomes" id="UP000315377">
    <property type="component" value="Chromosome"/>
</dbReference>
<dbReference type="Gene3D" id="3.30.559.10">
    <property type="entry name" value="Chloramphenicol acetyltransferase-like domain"/>
    <property type="match status" value="1"/>
</dbReference>
<proteinExistence type="predicted"/>
<dbReference type="AlphaFoldDB" id="A0AAP9DQF9"/>
<dbReference type="Proteomes" id="UP001209276">
    <property type="component" value="Unassembled WGS sequence"/>
</dbReference>
<name>A0AAP9DQF9_PANTH</name>
<accession>A0AAP9DQF9</accession>
<dbReference type="EMBL" id="CP041405">
    <property type="protein sequence ID" value="QDM42132.1"/>
    <property type="molecule type" value="Genomic_DNA"/>
</dbReference>
<dbReference type="GO" id="GO:0047527">
    <property type="term" value="F:2,3-dihydroxybenzoate-serine ligase activity"/>
    <property type="evidence" value="ECO:0007669"/>
    <property type="project" value="TreeGrafter"/>
</dbReference>
<dbReference type="Gene3D" id="3.30.559.30">
    <property type="entry name" value="Nonribosomal peptide synthetase, condensation domain"/>
    <property type="match status" value="2"/>
</dbReference>
<evidence type="ECO:0000256" key="1">
    <source>
        <dbReference type="ARBA" id="ARBA00022737"/>
    </source>
</evidence>
<dbReference type="EMBL" id="JAMDMM010000025">
    <property type="protein sequence ID" value="MCY9608384.1"/>
    <property type="molecule type" value="Genomic_DNA"/>
</dbReference>
<evidence type="ECO:0000313" key="6">
    <source>
        <dbReference type="Proteomes" id="UP001209276"/>
    </source>
</evidence>
<keyword evidence="6" id="KW-1185">Reference proteome</keyword>
<feature type="domain" description="Condensation" evidence="2">
    <location>
        <begin position="8"/>
        <end position="441"/>
    </location>
</feature>
<evidence type="ECO:0000313" key="4">
    <source>
        <dbReference type="EMBL" id="QDM42132.1"/>
    </source>
</evidence>
<keyword evidence="1" id="KW-0677">Repeat</keyword>
<dbReference type="SUPFAM" id="SSF52777">
    <property type="entry name" value="CoA-dependent acyltransferases"/>
    <property type="match status" value="3"/>
</dbReference>
<dbReference type="GO" id="GO:0031177">
    <property type="term" value="F:phosphopantetheine binding"/>
    <property type="evidence" value="ECO:0007669"/>
    <property type="project" value="TreeGrafter"/>
</dbReference>
<dbReference type="GO" id="GO:0005829">
    <property type="term" value="C:cytosol"/>
    <property type="evidence" value="ECO:0007669"/>
    <property type="project" value="TreeGrafter"/>
</dbReference>
<dbReference type="InterPro" id="IPR023213">
    <property type="entry name" value="CAT-like_dom_sf"/>
</dbReference>
<dbReference type="InterPro" id="IPR001242">
    <property type="entry name" value="Condensation_dom"/>
</dbReference>
<dbReference type="PANTHER" id="PTHR45527:SF1">
    <property type="entry name" value="FATTY ACID SYNTHASE"/>
    <property type="match status" value="1"/>
</dbReference>
<dbReference type="RefSeq" id="WP_087443862.1">
    <property type="nucleotide sequence ID" value="NZ_CABMNB010000036.1"/>
</dbReference>
<reference evidence="3 6" key="2">
    <citation type="submission" date="2022-05" db="EMBL/GenBank/DDBJ databases">
        <title>Genome Sequencing of Bee-Associated Microbes.</title>
        <authorList>
            <person name="Dunlap C."/>
        </authorList>
    </citation>
    <scope>NUCLEOTIDE SEQUENCE [LARGE SCALE GENOMIC DNA]</scope>
    <source>
        <strain evidence="3 6">NRRL B-14613</strain>
    </source>
</reference>
<evidence type="ECO:0000313" key="5">
    <source>
        <dbReference type="Proteomes" id="UP000315377"/>
    </source>
</evidence>
<gene>
    <name evidence="4" type="ORF">FLT43_00370</name>
    <name evidence="3" type="ORF">M5W83_14640</name>
</gene>
<evidence type="ECO:0000259" key="2">
    <source>
        <dbReference type="Pfam" id="PF00668"/>
    </source>
</evidence>
<protein>
    <submittedName>
        <fullName evidence="3">Condensation domain-containing protein</fullName>
    </submittedName>
    <submittedName>
        <fullName evidence="4">Non-ribosomal peptide synthetase</fullName>
    </submittedName>
</protein>
<dbReference type="GO" id="GO:0009366">
    <property type="term" value="C:enterobactin synthetase complex"/>
    <property type="evidence" value="ECO:0007669"/>
    <property type="project" value="TreeGrafter"/>
</dbReference>
<dbReference type="GO" id="GO:0043041">
    <property type="term" value="P:amino acid activation for nonribosomal peptide biosynthetic process"/>
    <property type="evidence" value="ECO:0007669"/>
    <property type="project" value="TreeGrafter"/>
</dbReference>
<sequence length="686" mass="80304">MTTTTFIKTIALSEAQKDYYLHYLMHPTSPYYNEQLVFQVQERLDASVAIRTLYEITARHEIYRSLFILEDEPMQKVYSEPVLDFEHVASAGWTDTMIRKYLNQEFSKPYKLEEGPLFSFRLLDYQENGSILCFKWHHICTDGWSFSLTIEEFTLIYQQLSTGSTLDLQPLPSQYSDFIEWEQNYVASEEGEAARAFWNDKLGGALHKLELPADHSRPSTPTFQGGISLFTFDRELRHELLAYHKKRSYPIDVVYLSLFIAFLHRLSGQDDIIVGVPRFGRPREDFHSIMGSFVIMLPLRINMKKNISFQELALLVHEELTLCSQYQNYPLSLIVSELNYTRDPKYSSFFQACFVHQKAIKQKAAIILGNARNSFHSHGLTLTPYDYEKNVSQFDVSLIVERDSNNDILAGFEYNQDIFHEHTIAAWIRDFEASSLFYLKHDDEQISIHDRKPKIDYGLKPYRDLPSLKILPEDGMKRSDGSTALELEQLEFSYRFMAEISQLATAWSRSSYTILMTAFILLLYVETEKEDLVIACREGWDEVHDAPIILSLRIDLSGNPHVYDVVQQVHTKIDEAHHNRASFLHGGMNTWQPRLHELQILFEMNQDDSRLHIDFRLRIIESQDQLHGRLTYNVNVFKRDTMQRVLTHYEYVLESMIAQPHQRIREIPSHLNSQFLSIDDYEELFE</sequence>
<dbReference type="GeneID" id="76994456"/>
<dbReference type="Pfam" id="PF00668">
    <property type="entry name" value="Condensation"/>
    <property type="match status" value="1"/>
</dbReference>